<feature type="compositionally biased region" description="Basic and acidic residues" evidence="2">
    <location>
        <begin position="60"/>
        <end position="77"/>
    </location>
</feature>
<feature type="coiled-coil region" evidence="1">
    <location>
        <begin position="111"/>
        <end position="138"/>
    </location>
</feature>
<accession>A0A7R9QQB6</accession>
<dbReference type="EMBL" id="OC922861">
    <property type="protein sequence ID" value="CAD7654481.1"/>
    <property type="molecule type" value="Genomic_DNA"/>
</dbReference>
<feature type="compositionally biased region" description="Basic and acidic residues" evidence="2">
    <location>
        <begin position="1"/>
        <end position="46"/>
    </location>
</feature>
<evidence type="ECO:0000313" key="3">
    <source>
        <dbReference type="EMBL" id="CAD7654481.1"/>
    </source>
</evidence>
<proteinExistence type="predicted"/>
<dbReference type="Pfam" id="PF08315">
    <property type="entry name" value="cwf18"/>
    <property type="match status" value="1"/>
</dbReference>
<dbReference type="PANTHER" id="PTHR31551">
    <property type="entry name" value="PRE-MRNA-SPLICING FACTOR CWF18"/>
    <property type="match status" value="1"/>
</dbReference>
<reference evidence="3" key="1">
    <citation type="submission" date="2020-11" db="EMBL/GenBank/DDBJ databases">
        <authorList>
            <person name="Tran Van P."/>
        </authorList>
    </citation>
    <scope>NUCLEOTIDE SEQUENCE</scope>
</reference>
<keyword evidence="4" id="KW-1185">Reference proteome</keyword>
<dbReference type="InterPro" id="IPR013169">
    <property type="entry name" value="mRNA_splic_Cwf18-like"/>
</dbReference>
<dbReference type="OrthoDB" id="10261348at2759"/>
<name>A0A7R9QQB6_9ACAR</name>
<protein>
    <recommendedName>
        <fullName evidence="5">Coiled-coil domain-containing protein 12</fullName>
    </recommendedName>
</protein>
<dbReference type="PANTHER" id="PTHR31551:SF1">
    <property type="entry name" value="COILED-COIL DOMAIN-CONTAINING PROTEIN 12"/>
    <property type="match status" value="1"/>
</dbReference>
<dbReference type="GO" id="GO:0071014">
    <property type="term" value="C:post-mRNA release spliceosomal complex"/>
    <property type="evidence" value="ECO:0007669"/>
    <property type="project" value="TreeGrafter"/>
</dbReference>
<evidence type="ECO:0000313" key="4">
    <source>
        <dbReference type="Proteomes" id="UP000728032"/>
    </source>
</evidence>
<dbReference type="GO" id="GO:0005684">
    <property type="term" value="C:U2-type spliceosomal complex"/>
    <property type="evidence" value="ECO:0007669"/>
    <property type="project" value="TreeGrafter"/>
</dbReference>
<evidence type="ECO:0008006" key="5">
    <source>
        <dbReference type="Google" id="ProtNLM"/>
    </source>
</evidence>
<sequence length="164" mass="19103">MKSEDSNVGHMEEEARRRKERLERLKSKTTKENTDNNHQNSDDKQVLPKPHFRSYNPNDETLKERSLPKAKPESVEEQIKDQLLELTKEEPVIDEVDLTSLAPRKVDWDLKRNLQKKLDKLENRTQKAIAELIRERLRETSATDLVAATQDLEATQKADDSDDD</sequence>
<gene>
    <name evidence="3" type="ORF">ONB1V03_LOCUS11128</name>
</gene>
<dbReference type="EMBL" id="CAJPVJ010008036">
    <property type="protein sequence ID" value="CAG2171668.1"/>
    <property type="molecule type" value="Genomic_DNA"/>
</dbReference>
<evidence type="ECO:0000256" key="2">
    <source>
        <dbReference type="SAM" id="MobiDB-lite"/>
    </source>
</evidence>
<keyword evidence="1" id="KW-0175">Coiled coil</keyword>
<dbReference type="AlphaFoldDB" id="A0A7R9QQB6"/>
<feature type="region of interest" description="Disordered" evidence="2">
    <location>
        <begin position="1"/>
        <end position="77"/>
    </location>
</feature>
<organism evidence="3">
    <name type="scientific">Oppiella nova</name>
    <dbReference type="NCBI Taxonomy" id="334625"/>
    <lineage>
        <taxon>Eukaryota</taxon>
        <taxon>Metazoa</taxon>
        <taxon>Ecdysozoa</taxon>
        <taxon>Arthropoda</taxon>
        <taxon>Chelicerata</taxon>
        <taxon>Arachnida</taxon>
        <taxon>Acari</taxon>
        <taxon>Acariformes</taxon>
        <taxon>Sarcoptiformes</taxon>
        <taxon>Oribatida</taxon>
        <taxon>Brachypylina</taxon>
        <taxon>Oppioidea</taxon>
        <taxon>Oppiidae</taxon>
        <taxon>Oppiella</taxon>
    </lineage>
</organism>
<evidence type="ECO:0000256" key="1">
    <source>
        <dbReference type="SAM" id="Coils"/>
    </source>
</evidence>
<dbReference type="Proteomes" id="UP000728032">
    <property type="component" value="Unassembled WGS sequence"/>
</dbReference>